<accession>A0A5Q5BRR1</accession>
<dbReference type="Pfam" id="PF06305">
    <property type="entry name" value="LapA_dom"/>
    <property type="match status" value="1"/>
</dbReference>
<dbReference type="AlphaFoldDB" id="A0A5Q5BRR1"/>
<dbReference type="InterPro" id="IPR010445">
    <property type="entry name" value="LapA_dom"/>
</dbReference>
<reference evidence="8" key="1">
    <citation type="submission" date="2006-06" db="EMBL/GenBank/DDBJ databases">
        <title>Complete sequence of chromosome of Mycobacterium sp. MCS.</title>
        <authorList>
            <consortium name="US DOE Joint Genome Institute"/>
            <person name="Copeland A."/>
            <person name="Lucas S."/>
            <person name="Lapidus A."/>
            <person name="Barry K."/>
            <person name="Detter J.C."/>
            <person name="Glavina del Rio T."/>
            <person name="Hammon N."/>
            <person name="Israni S."/>
            <person name="Dalin E."/>
            <person name="Tice H."/>
            <person name="Pitluck S."/>
            <person name="Martinez M."/>
            <person name="Schmutz J."/>
            <person name="Larimer F."/>
            <person name="Land M."/>
            <person name="Hauser L."/>
            <person name="Kyrpides N."/>
            <person name="Kim E."/>
            <person name="Miller C.D."/>
            <person name="Hughes J.E."/>
            <person name="Anderson A.J."/>
            <person name="Sims R.C."/>
            <person name="Richardson P."/>
        </authorList>
    </citation>
    <scope>NUCLEOTIDE SEQUENCE [LARGE SCALE GENOMIC DNA]</scope>
    <source>
        <strain evidence="8">MCS</strain>
    </source>
</reference>
<evidence type="ECO:0000256" key="2">
    <source>
        <dbReference type="ARBA" id="ARBA00022692"/>
    </source>
</evidence>
<dbReference type="GO" id="GO:0005886">
    <property type="term" value="C:plasma membrane"/>
    <property type="evidence" value="ECO:0007669"/>
    <property type="project" value="InterPro"/>
</dbReference>
<proteinExistence type="predicted"/>
<dbReference type="KEGG" id="mmc:Mmcs_4968"/>
<gene>
    <name evidence="8" type="ordered locus">Mmcs_4968</name>
</gene>
<evidence type="ECO:0000256" key="6">
    <source>
        <dbReference type="SAM" id="Phobius"/>
    </source>
</evidence>
<organism evidence="8">
    <name type="scientific">Mycobacterium sp. (strain MCS)</name>
    <dbReference type="NCBI Taxonomy" id="164756"/>
    <lineage>
        <taxon>Bacteria</taxon>
        <taxon>Bacillati</taxon>
        <taxon>Actinomycetota</taxon>
        <taxon>Actinomycetes</taxon>
        <taxon>Mycobacteriales</taxon>
        <taxon>Mycobacteriaceae</taxon>
        <taxon>Mycobacterium</taxon>
    </lineage>
</organism>
<keyword evidence="2 6" id="KW-0812">Transmembrane</keyword>
<evidence type="ECO:0000256" key="1">
    <source>
        <dbReference type="ARBA" id="ARBA00022475"/>
    </source>
</evidence>
<sequence>MTTDPYGPSAGREPEPYDQPNPGPPVPGDYEVADRQPPDLKKVHFTRAAAVWTSVIVGLLILIVLLIFIAQNTESAAMAFLGWRWNLPLGVAILLAAVCGGLIASLAGAARLFQLRRAAKKNYKAAMR</sequence>
<keyword evidence="1" id="KW-1003">Cell membrane</keyword>
<name>A0A5Q5BRR1_MYCSS</name>
<evidence type="ECO:0000313" key="8">
    <source>
        <dbReference type="EMBL" id="ABG11072.1"/>
    </source>
</evidence>
<feature type="transmembrane region" description="Helical" evidence="6">
    <location>
        <begin position="49"/>
        <end position="69"/>
    </location>
</feature>
<keyword evidence="4 6" id="KW-0472">Membrane</keyword>
<evidence type="ECO:0000256" key="4">
    <source>
        <dbReference type="ARBA" id="ARBA00023136"/>
    </source>
</evidence>
<dbReference type="EMBL" id="CP000384">
    <property type="protein sequence ID" value="ABG11072.1"/>
    <property type="molecule type" value="Genomic_DNA"/>
</dbReference>
<protein>
    <recommendedName>
        <fullName evidence="7">Lipopolysaccharide assembly protein A domain-containing protein</fullName>
    </recommendedName>
</protein>
<feature type="transmembrane region" description="Helical" evidence="6">
    <location>
        <begin position="89"/>
        <end position="113"/>
    </location>
</feature>
<evidence type="ECO:0000259" key="7">
    <source>
        <dbReference type="Pfam" id="PF06305"/>
    </source>
</evidence>
<keyword evidence="3 6" id="KW-1133">Transmembrane helix</keyword>
<feature type="domain" description="Lipopolysaccharide assembly protein A" evidence="7">
    <location>
        <begin position="71"/>
        <end position="122"/>
    </location>
</feature>
<evidence type="ECO:0000256" key="5">
    <source>
        <dbReference type="SAM" id="MobiDB-lite"/>
    </source>
</evidence>
<feature type="region of interest" description="Disordered" evidence="5">
    <location>
        <begin position="1"/>
        <end position="33"/>
    </location>
</feature>
<feature type="compositionally biased region" description="Pro residues" evidence="5">
    <location>
        <begin position="17"/>
        <end position="27"/>
    </location>
</feature>
<evidence type="ECO:0000256" key="3">
    <source>
        <dbReference type="ARBA" id="ARBA00022989"/>
    </source>
</evidence>